<dbReference type="Pfam" id="PF25036">
    <property type="entry name" value="VPS13_VAB"/>
    <property type="match status" value="1"/>
</dbReference>
<keyword evidence="5" id="KW-1185">Reference proteome</keyword>
<protein>
    <submittedName>
        <fullName evidence="4">Membrane morphogenesis protein VPS13</fullName>
    </submittedName>
</protein>
<evidence type="ECO:0000313" key="5">
    <source>
        <dbReference type="Proteomes" id="UP000189580"/>
    </source>
</evidence>
<feature type="domain" description="Intermembrane lipid transfer protein VPS13-like C-terminal" evidence="3">
    <location>
        <begin position="644"/>
        <end position="751"/>
    </location>
</feature>
<dbReference type="InterPro" id="IPR026847">
    <property type="entry name" value="VPS13"/>
</dbReference>
<dbReference type="KEGG" id="slb:AWJ20_2085"/>
<dbReference type="EMBL" id="CP014503">
    <property type="protein sequence ID" value="ANB14492.1"/>
    <property type="molecule type" value="Genomic_DNA"/>
</dbReference>
<dbReference type="Proteomes" id="UP000189580">
    <property type="component" value="Chromosome b"/>
</dbReference>
<dbReference type="PANTHER" id="PTHR16166:SF93">
    <property type="entry name" value="INTERMEMBRANE LIPID TRANSFER PROTEIN VPS13"/>
    <property type="match status" value="1"/>
</dbReference>
<dbReference type="InterPro" id="IPR056748">
    <property type="entry name" value="VPS13-like_C"/>
</dbReference>
<evidence type="ECO:0000256" key="1">
    <source>
        <dbReference type="ARBA" id="ARBA00006545"/>
    </source>
</evidence>
<evidence type="ECO:0000259" key="2">
    <source>
        <dbReference type="Pfam" id="PF25036"/>
    </source>
</evidence>
<name>A0A167EUY0_9ASCO</name>
<dbReference type="PANTHER" id="PTHR16166">
    <property type="entry name" value="VACUOLAR PROTEIN SORTING-ASSOCIATED PROTEIN VPS13"/>
    <property type="match status" value="1"/>
</dbReference>
<reference evidence="4 5" key="1">
    <citation type="submission" date="2016-02" db="EMBL/GenBank/DDBJ databases">
        <title>Complete genome sequence and transcriptome regulation of the pentose utilising yeast Sugiyamaella lignohabitans.</title>
        <authorList>
            <person name="Bellasio M."/>
            <person name="Peymann A."/>
            <person name="Valli M."/>
            <person name="Sipitzky M."/>
            <person name="Graf A."/>
            <person name="Sauer M."/>
            <person name="Marx H."/>
            <person name="Mattanovich D."/>
        </authorList>
    </citation>
    <scope>NUCLEOTIDE SEQUENCE [LARGE SCALE GENOMIC DNA]</scope>
    <source>
        <strain evidence="4 5">CBS 10342</strain>
    </source>
</reference>
<feature type="domain" description="Vacuolar protein sorting-associated protein 13 VPS13 adaptor binding" evidence="2">
    <location>
        <begin position="3"/>
        <end position="113"/>
    </location>
</feature>
<dbReference type="RefSeq" id="XP_018736969.1">
    <property type="nucleotide sequence ID" value="XM_018879013.1"/>
</dbReference>
<proteinExistence type="inferred from homology"/>
<dbReference type="Pfam" id="PF25037">
    <property type="entry name" value="VPS13_C"/>
    <property type="match status" value="1"/>
</dbReference>
<comment type="similarity">
    <text evidence="1">Belongs to the VPS13 family.</text>
</comment>
<dbReference type="GO" id="GO:0006623">
    <property type="term" value="P:protein targeting to vacuole"/>
    <property type="evidence" value="ECO:0007669"/>
    <property type="project" value="TreeGrafter"/>
</dbReference>
<dbReference type="GO" id="GO:0045324">
    <property type="term" value="P:late endosome to vacuole transport"/>
    <property type="evidence" value="ECO:0007669"/>
    <property type="project" value="TreeGrafter"/>
</dbReference>
<organism evidence="4 5">
    <name type="scientific">Sugiyamaella lignohabitans</name>
    <dbReference type="NCBI Taxonomy" id="796027"/>
    <lineage>
        <taxon>Eukaryota</taxon>
        <taxon>Fungi</taxon>
        <taxon>Dikarya</taxon>
        <taxon>Ascomycota</taxon>
        <taxon>Saccharomycotina</taxon>
        <taxon>Dipodascomycetes</taxon>
        <taxon>Dipodascales</taxon>
        <taxon>Trichomonascaceae</taxon>
        <taxon>Sugiyamaella</taxon>
    </lineage>
</organism>
<dbReference type="GO" id="GO:0007005">
    <property type="term" value="P:mitochondrion organization"/>
    <property type="evidence" value="ECO:0007669"/>
    <property type="project" value="TreeGrafter"/>
</dbReference>
<dbReference type="AlphaFoldDB" id="A0A167EUY0"/>
<dbReference type="InterPro" id="IPR009543">
    <property type="entry name" value="VPS13_VAB"/>
</dbReference>
<gene>
    <name evidence="4" type="primary">VPS13</name>
    <name evidence="4" type="ORF">AWJ20_2085</name>
</gene>
<evidence type="ECO:0000313" key="4">
    <source>
        <dbReference type="EMBL" id="ANB14492.1"/>
    </source>
</evidence>
<evidence type="ECO:0000259" key="3">
    <source>
        <dbReference type="Pfam" id="PF25037"/>
    </source>
</evidence>
<sequence length="777" mass="87671">MLPNRKAQWSAPFNITNTGRTYVKVFVHGKGTVLLKIDVLLENSTLFLYFDEAGNNWPYSIRNFSKFEFLFYQANPYVDDQGVEQHPHPPFNPIRYKLPPKSLMSYAWDFPAAPFKELVILCNGKERRVQLTEIGNLRPMKLPRTERSEGGIIELHVVADGPLQSLVLSDYDASSSIYKIKSQSQASSVSQQASSSQVDLFSVDDSVDNDSVLTVTVQLEGVGVSLINRRHVELCYMTTRGFEFKYKSSELYETFSMKVKWIQIDNQLYGGHYDVILFPSVLPKSTREMENHPTFSAMVTRVKDDSHGVLYIKYASVLLQQMTLEMDEDFLFSLLDFARDPNTPWTGSEKDILCDESSHIPEPEKESSGEEIYIEVLHIHPAQMDLSFVRTERINVEDRSSSPTALNYFVNILTMAIGNINDAPVKLNALLMENVRTQMPVLIQSVESHYSQGFLYQVHKILGSADFIGNPVGLFNNISSGFVDMFYEPYNGFMLNDRLDEFGIGLAKGGFSFMKKSIFGISDSVYKVTGSISKGLSVATLDREFQSRRRINMARNRPRHALYGLTQGATSFFDSVTSGVSGLALAPMEGAAKEGASGFFKGLGKGIVGLPTKTAIGFFDLASNLSEGVRNTTTVFDGETITRIRPARFIAQDGIVRPYSQREAVGQQWLKSANSGRYFKDEYLAHINMTQNAAVVIVTTTRIITLFTSNLRTDWEVRFDELRSINRKSTGLTLILRPDDERREFFIPIGDQDSQRFLFKEISTAVKEYNRRLQTIS</sequence>
<dbReference type="GO" id="GO:0045053">
    <property type="term" value="P:protein retention in Golgi apparatus"/>
    <property type="evidence" value="ECO:0007669"/>
    <property type="project" value="TreeGrafter"/>
</dbReference>
<dbReference type="GeneID" id="30033957"/>
<accession>A0A167EUY0</accession>
<dbReference type="OrthoDB" id="428159at2759"/>